<protein>
    <submittedName>
        <fullName evidence="1">Uncharacterized protein</fullName>
    </submittedName>
</protein>
<gene>
    <name evidence="1" type="ORF">ERS013201_03378</name>
</gene>
<dbReference type="AlphaFoldDB" id="A0A655ZKZ8"/>
<accession>A0A655ZKZ8</accession>
<proteinExistence type="predicted"/>
<dbReference type="Proteomes" id="UP000046067">
    <property type="component" value="Unassembled WGS sequence"/>
</dbReference>
<organism evidence="1 2">
    <name type="scientific">Vibrio cholerae</name>
    <dbReference type="NCBI Taxonomy" id="666"/>
    <lineage>
        <taxon>Bacteria</taxon>
        <taxon>Pseudomonadati</taxon>
        <taxon>Pseudomonadota</taxon>
        <taxon>Gammaproteobacteria</taxon>
        <taxon>Vibrionales</taxon>
        <taxon>Vibrionaceae</taxon>
        <taxon>Vibrio</taxon>
    </lineage>
</organism>
<evidence type="ECO:0000313" key="1">
    <source>
        <dbReference type="EMBL" id="CSC72346.1"/>
    </source>
</evidence>
<dbReference type="EMBL" id="CWQJ01000029">
    <property type="protein sequence ID" value="CSC72346.1"/>
    <property type="molecule type" value="Genomic_DNA"/>
</dbReference>
<sequence length="81" mass="9680">MNRNIALRIKGINDKTVPRIDRFFFCKIKQHQILVNLTTALDLLFKQGFMFTVQVYPFFHIWQLQDFVNRCVSAVINQCHH</sequence>
<name>A0A655ZKZ8_VIBCL</name>
<reference evidence="1 2" key="1">
    <citation type="submission" date="2015-07" db="EMBL/GenBank/DDBJ databases">
        <authorList>
            <consortium name="Pathogen Informatics"/>
        </authorList>
    </citation>
    <scope>NUCLEOTIDE SEQUENCE [LARGE SCALE GENOMIC DNA]</scope>
    <source>
        <strain evidence="1 2">A325</strain>
    </source>
</reference>
<evidence type="ECO:0000313" key="2">
    <source>
        <dbReference type="Proteomes" id="UP000046067"/>
    </source>
</evidence>